<proteinExistence type="predicted"/>
<dbReference type="AlphaFoldDB" id="A0A1G2TYY0"/>
<dbReference type="Proteomes" id="UP000177707">
    <property type="component" value="Unassembled WGS sequence"/>
</dbReference>
<accession>A0A1G2TYY0</accession>
<dbReference type="InterPro" id="IPR029063">
    <property type="entry name" value="SAM-dependent_MTases_sf"/>
</dbReference>
<dbReference type="SUPFAM" id="SSF53335">
    <property type="entry name" value="S-adenosyl-L-methionine-dependent methyltransferases"/>
    <property type="match status" value="1"/>
</dbReference>
<dbReference type="PANTHER" id="PTHR43861">
    <property type="entry name" value="TRANS-ACONITATE 2-METHYLTRANSFERASE-RELATED"/>
    <property type="match status" value="1"/>
</dbReference>
<evidence type="ECO:0008006" key="3">
    <source>
        <dbReference type="Google" id="ProtNLM"/>
    </source>
</evidence>
<organism evidence="1 2">
    <name type="scientific">Candidatus Zambryskibacteria bacterium RIFCSPLOWO2_01_FULL_39_39</name>
    <dbReference type="NCBI Taxonomy" id="1802758"/>
    <lineage>
        <taxon>Bacteria</taxon>
        <taxon>Candidatus Zambryskiibacteriota</taxon>
    </lineage>
</organism>
<dbReference type="CDD" id="cd02440">
    <property type="entry name" value="AdoMet_MTases"/>
    <property type="match status" value="1"/>
</dbReference>
<comment type="caution">
    <text evidence="1">The sequence shown here is derived from an EMBL/GenBank/DDBJ whole genome shotgun (WGS) entry which is preliminary data.</text>
</comment>
<evidence type="ECO:0000313" key="2">
    <source>
        <dbReference type="Proteomes" id="UP000177707"/>
    </source>
</evidence>
<gene>
    <name evidence="1" type="ORF">A3A96_01045</name>
</gene>
<evidence type="ECO:0000313" key="1">
    <source>
        <dbReference type="EMBL" id="OHB02444.1"/>
    </source>
</evidence>
<sequence length="310" mass="34966">MVSGKSNVNPTIATKCAICGTYGNATEVYPAHLSGENLDEKAFSARRFYGEKIHFRMVKCNTCSLLRSDPIVSPEVYSELYNRSSFTYEGQVGNLIKTYGYYLKKLTSFIAEKEALLEIGCGNGFFLEEALRQGYKKVFGVEPSSEAIAKASVNIKASIKQGMFDKNMFPPNSFDVICMFQTLDHFLDPSKVLSDALILLKPGGVLIAINHNLKSLSARILGEKSPIIDIEHTYLYDKNTIRKLFEKCNYEVLKVFYPKSRHSLGYLFSLLPLRPLFVKSALHRFLDWTRLSKIPLFVQIGNLGIIARKK</sequence>
<dbReference type="Pfam" id="PF13489">
    <property type="entry name" value="Methyltransf_23"/>
    <property type="match status" value="1"/>
</dbReference>
<dbReference type="EMBL" id="MHWB01000004">
    <property type="protein sequence ID" value="OHB02444.1"/>
    <property type="molecule type" value="Genomic_DNA"/>
</dbReference>
<dbReference type="Gene3D" id="3.40.50.150">
    <property type="entry name" value="Vaccinia Virus protein VP39"/>
    <property type="match status" value="1"/>
</dbReference>
<protein>
    <recommendedName>
        <fullName evidence="3">Methyltransferase type 11 domain-containing protein</fullName>
    </recommendedName>
</protein>
<dbReference type="STRING" id="1802758.A3A96_01045"/>
<name>A0A1G2TYY0_9BACT</name>
<reference evidence="1 2" key="1">
    <citation type="journal article" date="2016" name="Nat. Commun.">
        <title>Thousands of microbial genomes shed light on interconnected biogeochemical processes in an aquifer system.</title>
        <authorList>
            <person name="Anantharaman K."/>
            <person name="Brown C.T."/>
            <person name="Hug L.A."/>
            <person name="Sharon I."/>
            <person name="Castelle C.J."/>
            <person name="Probst A.J."/>
            <person name="Thomas B.C."/>
            <person name="Singh A."/>
            <person name="Wilkins M.J."/>
            <person name="Karaoz U."/>
            <person name="Brodie E.L."/>
            <person name="Williams K.H."/>
            <person name="Hubbard S.S."/>
            <person name="Banfield J.F."/>
        </authorList>
    </citation>
    <scope>NUCLEOTIDE SEQUENCE [LARGE SCALE GENOMIC DNA]</scope>
</reference>